<proteinExistence type="predicted"/>
<dbReference type="PANTHER" id="PTHR40072">
    <property type="entry name" value="MOLYBDOPTERIN-GUANINE DINUCLEOTIDE BIOSYNTHESIS ADAPTER PROTEIN-RELATED"/>
    <property type="match status" value="1"/>
</dbReference>
<feature type="domain" description="Molybdopterin-guanine dinucleotide biosynthesis protein B (MobB)" evidence="1">
    <location>
        <begin position="22"/>
        <end position="145"/>
    </location>
</feature>
<gene>
    <name evidence="2" type="ORF">PAT3040_05965</name>
</gene>
<dbReference type="Gene3D" id="3.40.50.300">
    <property type="entry name" value="P-loop containing nucleotide triphosphate hydrolases"/>
    <property type="match status" value="1"/>
</dbReference>
<protein>
    <submittedName>
        <fullName evidence="2">Molybdopterin-guanine dinucleotide biosynthesis protein MobB</fullName>
    </submittedName>
</protein>
<dbReference type="SUPFAM" id="SSF52540">
    <property type="entry name" value="P-loop containing nucleoside triphosphate hydrolases"/>
    <property type="match status" value="1"/>
</dbReference>
<evidence type="ECO:0000313" key="2">
    <source>
        <dbReference type="EMBL" id="GBG11177.1"/>
    </source>
</evidence>
<dbReference type="InterPro" id="IPR052539">
    <property type="entry name" value="MGD_biosynthesis_adapter"/>
</dbReference>
<comment type="caution">
    <text evidence="2">The sequence shown here is derived from an EMBL/GenBank/DDBJ whole genome shotgun (WGS) entry which is preliminary data.</text>
</comment>
<dbReference type="RefSeq" id="WP_108995525.1">
    <property type="nucleotide sequence ID" value="NZ_BDQX01000390.1"/>
</dbReference>
<sequence length="188" mass="20758">MENPQHNEFMKLHANPPARPFVIQVVGHKNTGKTTLVCRLTELLKQRNYKVGTVKSDAHDFTMDEPGTDTWRHQQAGADITAISSSRRSAILSNKPSSLAELLVHMQHVDIVLVEGFKRETHPKLVLVREEVDAGLLSSLSHISAAVLWPEALSLPAVTERLNGLPAYSVNDSEEIAAYILSQAAKHL</sequence>
<name>A0A2R5EXA8_9BACL</name>
<dbReference type="Pfam" id="PF03205">
    <property type="entry name" value="MobB"/>
    <property type="match status" value="1"/>
</dbReference>
<dbReference type="PANTHER" id="PTHR40072:SF1">
    <property type="entry name" value="MOLYBDOPTERIN-GUANINE DINUCLEOTIDE BIOSYNTHESIS ADAPTER PROTEIN"/>
    <property type="match status" value="1"/>
</dbReference>
<keyword evidence="3" id="KW-1185">Reference proteome</keyword>
<dbReference type="InterPro" id="IPR027417">
    <property type="entry name" value="P-loop_NTPase"/>
</dbReference>
<accession>A0A2R5EXA8</accession>
<dbReference type="AlphaFoldDB" id="A0A2R5EXA8"/>
<evidence type="ECO:0000259" key="1">
    <source>
        <dbReference type="Pfam" id="PF03205"/>
    </source>
</evidence>
<dbReference type="CDD" id="cd03116">
    <property type="entry name" value="MobB"/>
    <property type="match status" value="1"/>
</dbReference>
<dbReference type="GO" id="GO:0005525">
    <property type="term" value="F:GTP binding"/>
    <property type="evidence" value="ECO:0007669"/>
    <property type="project" value="InterPro"/>
</dbReference>
<reference evidence="2 3" key="1">
    <citation type="submission" date="2017-08" db="EMBL/GenBank/DDBJ databases">
        <title>Substantial Increase in Enzyme Production by Combined Drug-Resistance Mutations in Paenibacillus agaridevorans.</title>
        <authorList>
            <person name="Tanaka Y."/>
            <person name="Funane K."/>
            <person name="Hosaka T."/>
            <person name="Shiwa Y."/>
            <person name="Fujita N."/>
            <person name="Miyazaki T."/>
            <person name="Yoshikawa H."/>
            <person name="Murakami K."/>
            <person name="Kasahara K."/>
            <person name="Inaoka T."/>
            <person name="Hiraga Y."/>
            <person name="Ochi K."/>
        </authorList>
    </citation>
    <scope>NUCLEOTIDE SEQUENCE [LARGE SCALE GENOMIC DNA]</scope>
    <source>
        <strain evidence="2 3">T-3040</strain>
    </source>
</reference>
<dbReference type="InterPro" id="IPR004435">
    <property type="entry name" value="MobB_dom"/>
</dbReference>
<evidence type="ECO:0000313" key="3">
    <source>
        <dbReference type="Proteomes" id="UP000245202"/>
    </source>
</evidence>
<dbReference type="Proteomes" id="UP000245202">
    <property type="component" value="Unassembled WGS sequence"/>
</dbReference>
<dbReference type="GO" id="GO:0006777">
    <property type="term" value="P:Mo-molybdopterin cofactor biosynthetic process"/>
    <property type="evidence" value="ECO:0007669"/>
    <property type="project" value="InterPro"/>
</dbReference>
<dbReference type="EMBL" id="BDQX01000390">
    <property type="protein sequence ID" value="GBG11177.1"/>
    <property type="molecule type" value="Genomic_DNA"/>
</dbReference>
<organism evidence="2 3">
    <name type="scientific">Paenibacillus agaridevorans</name>
    <dbReference type="NCBI Taxonomy" id="171404"/>
    <lineage>
        <taxon>Bacteria</taxon>
        <taxon>Bacillati</taxon>
        <taxon>Bacillota</taxon>
        <taxon>Bacilli</taxon>
        <taxon>Bacillales</taxon>
        <taxon>Paenibacillaceae</taxon>
        <taxon>Paenibacillus</taxon>
    </lineage>
</organism>
<dbReference type="NCBIfam" id="TIGR00176">
    <property type="entry name" value="mobB"/>
    <property type="match status" value="1"/>
</dbReference>